<dbReference type="EMBL" id="CP013118">
    <property type="protein sequence ID" value="ALO13722.1"/>
    <property type="molecule type" value="Genomic_DNA"/>
</dbReference>
<evidence type="ECO:0000256" key="1">
    <source>
        <dbReference type="SAM" id="SignalP"/>
    </source>
</evidence>
<feature type="signal peptide" evidence="1">
    <location>
        <begin position="1"/>
        <end position="26"/>
    </location>
</feature>
<gene>
    <name evidence="2" type="ORF">L21SP5_00040</name>
</gene>
<feature type="chain" id="PRO_5006599104" evidence="1">
    <location>
        <begin position="27"/>
        <end position="142"/>
    </location>
</feature>
<sequence length="142" mass="16300">MLNFKYIQKATFIFLFVSLAALTLKAQKSDSLPKDTLILLGDKPVKAREIEMTKKAFLKTGKINVNQKGCTVDQYTYSMFALGNNIRATVHDSLIPEKLKRAVLDKRINYRYINLEGIVIRHGDDDLFIPEIDTIKVKFVYQ</sequence>
<dbReference type="Proteomes" id="UP000064893">
    <property type="component" value="Chromosome"/>
</dbReference>
<organism evidence="2 3">
    <name type="scientific">Salinivirga cyanobacteriivorans</name>
    <dbReference type="NCBI Taxonomy" id="1307839"/>
    <lineage>
        <taxon>Bacteria</taxon>
        <taxon>Pseudomonadati</taxon>
        <taxon>Bacteroidota</taxon>
        <taxon>Bacteroidia</taxon>
        <taxon>Bacteroidales</taxon>
        <taxon>Salinivirgaceae</taxon>
        <taxon>Salinivirga</taxon>
    </lineage>
</organism>
<dbReference type="AlphaFoldDB" id="A0A0S2HUR9"/>
<protein>
    <submittedName>
        <fullName evidence="2">Uncharacterized protein</fullName>
    </submittedName>
</protein>
<evidence type="ECO:0000313" key="3">
    <source>
        <dbReference type="Proteomes" id="UP000064893"/>
    </source>
</evidence>
<keyword evidence="1" id="KW-0732">Signal</keyword>
<accession>A0A0S2HUR9</accession>
<dbReference type="STRING" id="1307839.L21SP5_00040"/>
<evidence type="ECO:0000313" key="2">
    <source>
        <dbReference type="EMBL" id="ALO13722.1"/>
    </source>
</evidence>
<name>A0A0S2HUR9_9BACT</name>
<dbReference type="KEGG" id="blq:L21SP5_00040"/>
<proteinExistence type="predicted"/>
<keyword evidence="3" id="KW-1185">Reference proteome</keyword>
<reference evidence="2 3" key="1">
    <citation type="submission" date="2015-11" db="EMBL/GenBank/DDBJ databases">
        <title>Description and complete genome sequence of a novel strain predominating in hypersaline microbial mats and representing a new family of the Bacteriodetes phylum.</title>
        <authorList>
            <person name="Spring S."/>
            <person name="Bunk B."/>
            <person name="Sproer C."/>
            <person name="Klenk H.-P."/>
        </authorList>
    </citation>
    <scope>NUCLEOTIDE SEQUENCE [LARGE SCALE GENOMIC DNA]</scope>
    <source>
        <strain evidence="2 3">L21-Spi-D4</strain>
    </source>
</reference>